<dbReference type="InterPro" id="IPR018303">
    <property type="entry name" value="ATPase_P-typ_P_site"/>
</dbReference>
<dbReference type="PANTHER" id="PTHR42861">
    <property type="entry name" value="CALCIUM-TRANSPORTING ATPASE"/>
    <property type="match status" value="1"/>
</dbReference>
<dbReference type="GO" id="GO:0046872">
    <property type="term" value="F:metal ion binding"/>
    <property type="evidence" value="ECO:0007669"/>
    <property type="project" value="InterPro"/>
</dbReference>
<dbReference type="CDD" id="cd00371">
    <property type="entry name" value="HMA"/>
    <property type="match status" value="1"/>
</dbReference>
<evidence type="ECO:0000256" key="2">
    <source>
        <dbReference type="ARBA" id="ARBA00022692"/>
    </source>
</evidence>
<dbReference type="InterPro" id="IPR023299">
    <property type="entry name" value="ATPase_P-typ_cyto_dom_N"/>
</dbReference>
<evidence type="ECO:0000259" key="9">
    <source>
        <dbReference type="SMART" id="SM00831"/>
    </source>
</evidence>
<accession>A0A8H9IQ82</accession>
<dbReference type="SUPFAM" id="SSF81653">
    <property type="entry name" value="Calcium ATPase, transduction domain A"/>
    <property type="match status" value="1"/>
</dbReference>
<dbReference type="Pfam" id="PF00122">
    <property type="entry name" value="E1-E2_ATPase"/>
    <property type="match status" value="1"/>
</dbReference>
<dbReference type="Pfam" id="PF00702">
    <property type="entry name" value="Hydrolase"/>
    <property type="match status" value="1"/>
</dbReference>
<dbReference type="SFLD" id="SFLDF00027">
    <property type="entry name" value="p-type_atpase"/>
    <property type="match status" value="1"/>
</dbReference>
<dbReference type="SMART" id="SM00831">
    <property type="entry name" value="Cation_ATPase_N"/>
    <property type="match status" value="1"/>
</dbReference>
<dbReference type="Proteomes" id="UP000658656">
    <property type="component" value="Unassembled WGS sequence"/>
</dbReference>
<proteinExistence type="predicted"/>
<keyword evidence="2" id="KW-0812">Transmembrane</keyword>
<dbReference type="InterPro" id="IPR006068">
    <property type="entry name" value="ATPase_P-typ_cation-transptr_C"/>
</dbReference>
<comment type="caution">
    <text evidence="10">The sequence shown here is derived from an EMBL/GenBank/DDBJ whole genome shotgun (WGS) entry which is preliminary data.</text>
</comment>
<feature type="domain" description="Cation-transporting P-type ATPase N-terminal" evidence="9">
    <location>
        <begin position="598"/>
        <end position="666"/>
    </location>
</feature>
<comment type="catalytic activity">
    <reaction evidence="8">
        <text>ATP + H2O = ADP + phosphate + H(+)</text>
        <dbReference type="Rhea" id="RHEA:13065"/>
        <dbReference type="ChEBI" id="CHEBI:15377"/>
        <dbReference type="ChEBI" id="CHEBI:15378"/>
        <dbReference type="ChEBI" id="CHEBI:30616"/>
        <dbReference type="ChEBI" id="CHEBI:43474"/>
        <dbReference type="ChEBI" id="CHEBI:456216"/>
    </reaction>
</comment>
<keyword evidence="11" id="KW-1185">Reference proteome</keyword>
<protein>
    <submittedName>
        <fullName evidence="10">Putative cation-transporting ATPase I</fullName>
    </submittedName>
</protein>
<dbReference type="Gene3D" id="3.40.1110.10">
    <property type="entry name" value="Calcium-transporting ATPase, cytoplasmic domain N"/>
    <property type="match status" value="1"/>
</dbReference>
<dbReference type="PRINTS" id="PR00119">
    <property type="entry name" value="CATATPASE"/>
</dbReference>
<gene>
    <name evidence="10" type="primary">ctpI</name>
    <name evidence="10" type="ORF">GCM10017566_20240</name>
</gene>
<dbReference type="PRINTS" id="PR00120">
    <property type="entry name" value="HATPASE"/>
</dbReference>
<dbReference type="RefSeq" id="WP_145937796.1">
    <property type="nucleotide sequence ID" value="NZ_BNAV01000002.1"/>
</dbReference>
<dbReference type="SFLD" id="SFLDG00002">
    <property type="entry name" value="C1.7:_P-type_atpase_like"/>
    <property type="match status" value="1"/>
</dbReference>
<keyword evidence="6" id="KW-1133">Transmembrane helix</keyword>
<dbReference type="GO" id="GO:0005886">
    <property type="term" value="C:plasma membrane"/>
    <property type="evidence" value="ECO:0007669"/>
    <property type="project" value="UniProtKB-SubCell"/>
</dbReference>
<dbReference type="InterPro" id="IPR006121">
    <property type="entry name" value="HMA_dom"/>
</dbReference>
<dbReference type="GO" id="GO:0005524">
    <property type="term" value="F:ATP binding"/>
    <property type="evidence" value="ECO:0007669"/>
    <property type="project" value="UniProtKB-KW"/>
</dbReference>
<organism evidence="10 11">
    <name type="scientific">Amycolatopsis bartoniae</name>
    <dbReference type="NCBI Taxonomy" id="941986"/>
    <lineage>
        <taxon>Bacteria</taxon>
        <taxon>Bacillati</taxon>
        <taxon>Actinomycetota</taxon>
        <taxon>Actinomycetes</taxon>
        <taxon>Pseudonocardiales</taxon>
        <taxon>Pseudonocardiaceae</taxon>
        <taxon>Amycolatopsis</taxon>
    </lineage>
</organism>
<dbReference type="SUPFAM" id="SSF81665">
    <property type="entry name" value="Calcium ATPase, transmembrane domain M"/>
    <property type="match status" value="1"/>
</dbReference>
<evidence type="ECO:0000313" key="11">
    <source>
        <dbReference type="Proteomes" id="UP000658656"/>
    </source>
</evidence>
<reference evidence="10" key="2">
    <citation type="submission" date="2020-09" db="EMBL/GenBank/DDBJ databases">
        <authorList>
            <person name="Sun Q."/>
            <person name="Zhou Y."/>
        </authorList>
    </citation>
    <scope>NUCLEOTIDE SEQUENCE</scope>
    <source>
        <strain evidence="10">CGMCC 4.7679</strain>
    </source>
</reference>
<dbReference type="SUPFAM" id="SSF56784">
    <property type="entry name" value="HAD-like"/>
    <property type="match status" value="1"/>
</dbReference>
<dbReference type="Gene3D" id="1.20.1110.10">
    <property type="entry name" value="Calcium-transporting ATPase, transmembrane domain"/>
    <property type="match status" value="2"/>
</dbReference>
<dbReference type="InterPro" id="IPR008250">
    <property type="entry name" value="ATPase_P-typ_transduc_dom_A_sf"/>
</dbReference>
<dbReference type="InterPro" id="IPR023298">
    <property type="entry name" value="ATPase_P-typ_TM_dom_sf"/>
</dbReference>
<keyword evidence="4" id="KW-0067">ATP-binding</keyword>
<dbReference type="SUPFAM" id="SSF81660">
    <property type="entry name" value="Metal cation-transporting ATPase, ATP-binding domain N"/>
    <property type="match status" value="1"/>
</dbReference>
<dbReference type="SFLD" id="SFLDS00003">
    <property type="entry name" value="Haloacid_Dehalogenase"/>
    <property type="match status" value="1"/>
</dbReference>
<dbReference type="OrthoDB" id="9814270at2"/>
<comment type="subcellular location">
    <subcellularLocation>
        <location evidence="1">Cell membrane</location>
        <topology evidence="1">Multi-pass membrane protein</topology>
    </subcellularLocation>
</comment>
<dbReference type="InterPro" id="IPR036412">
    <property type="entry name" value="HAD-like_sf"/>
</dbReference>
<dbReference type="Pfam" id="PF00690">
    <property type="entry name" value="Cation_ATPase_N"/>
    <property type="match status" value="1"/>
</dbReference>
<evidence type="ECO:0000256" key="7">
    <source>
        <dbReference type="ARBA" id="ARBA00023136"/>
    </source>
</evidence>
<evidence type="ECO:0000256" key="8">
    <source>
        <dbReference type="ARBA" id="ARBA00049360"/>
    </source>
</evidence>
<dbReference type="PROSITE" id="PS00154">
    <property type="entry name" value="ATPASE_E1_E2"/>
    <property type="match status" value="1"/>
</dbReference>
<keyword evidence="7" id="KW-0472">Membrane</keyword>
<evidence type="ECO:0000256" key="5">
    <source>
        <dbReference type="ARBA" id="ARBA00022967"/>
    </source>
</evidence>
<dbReference type="Gene3D" id="2.70.150.10">
    <property type="entry name" value="Calcium-transporting ATPase, cytoplasmic transduction domain A"/>
    <property type="match status" value="1"/>
</dbReference>
<dbReference type="InterPro" id="IPR023214">
    <property type="entry name" value="HAD_sf"/>
</dbReference>
<evidence type="ECO:0000256" key="6">
    <source>
        <dbReference type="ARBA" id="ARBA00022989"/>
    </source>
</evidence>
<dbReference type="InterPro" id="IPR001757">
    <property type="entry name" value="P_typ_ATPase"/>
</dbReference>
<evidence type="ECO:0000256" key="1">
    <source>
        <dbReference type="ARBA" id="ARBA00004651"/>
    </source>
</evidence>
<dbReference type="SUPFAM" id="SSF55008">
    <property type="entry name" value="HMA, heavy metal-associated domain"/>
    <property type="match status" value="1"/>
</dbReference>
<keyword evidence="5" id="KW-1278">Translocase</keyword>
<evidence type="ECO:0000313" key="10">
    <source>
        <dbReference type="EMBL" id="GHF47064.1"/>
    </source>
</evidence>
<sequence>MELLGVRVPGPLSTVGAIAGTVRGVLGGRQRRQVWSCPGRLHVEAHGVHGAGGERVARRIERELEKHEGVHWARVNAPSSRVIIAVDDPAPRTEDLVRVVERAEAEPDTEQELVAEDELHHPADGVRGTRLLPTLAANAIGLGLSAITRVAPWAPLPAELAALPSVLDLHPKLRELAAKRAGSGERADTATSIAAALGHGLAAGGEGTLLDTVQRVEQWREARAYSKAWCAAESSLITGPEDAAADPVVVERPRPLPDGPVEDYERKVLAAGAAATAVMLPFGPRRALGIGLASLPKAAEAGRAAFGAHLGRVLARHGTLVMDRAVLRRLDTVDMVVVDEGALDTGRMAPSELKALSDEAGLVDRVWQLFDPKRPRKKRSADGWRLAPLDEPGEDGEELLRKGAAAVLGLWREDELHALLGLKRETPPGIATLVAAARRANLPIVSANGDEPSFDADRTVPGGKRLVASVRDLQAEGHVVLLVSADRQALGASDCGVGVHADGEAPPWGAHLLVGDDLAVAGLLIEATCVARDIDRDGIRLAAGASGVGAVSALQRGRTSPASRSLRAVNAGAGLAIANAHRRAGRLRPPALNGAVAPWHLMPADIVLERLKTDHNGLSTQEVRRRTRASGGEEKTSFANAFIAELSNPLTPVLLGGAALSASVGSPSDALLVAGVTALSAVVGSVQQVRTERQLAELLHRSATTATVLRDGEERTLAADELVRGDVVLLDSGDVVPADCRLLTSEALEMDESSLTGESLPIAKNPAPVVAADVADRTSILYEGTTVAAGQATAVVIATGDDTEAGRSMALAREGAPDTGVENRLAELTRKSMPAALGSAVAVAGAGLVRGIPLRESMSAAVNLAVASVPEGLPFLVNAAQLAAARRLAEHNALVRNPRSIEALGRVDVLCFDKTGTLTEGKLTVHEIDDGQDRRVVDNLTSELSDVLAVAVRATPHADNPTDLPHATDRAVLSSAEYAGERSWEQLDAVPFEPSRGYHATLCRLDGETVLSVKGAPEAVLPKCSLDEATHRRLSKRMKKLTQAGQRVLAVAERSLDSSTVDEDAVEDLEFRGFVAIADPVRGSAASAAAQLREAGVQIVMITGDHPDTGEAIASEVMVDKDQLHVVTGAQIEELDEDRLAETLRTVDVVARCSPVQKVRIIKAYQRLGRTVAMTGDGANDAPAIRLADVGIALGEHGTPAAKAAADLVVTDDRLETIIAALIEGRAMWASVREALAILLGGNLGEIAFSVLGAVLTGRSPLTARQLLLVNLLTDLAPALAIALRRPSGGTELLSEGPESSLGKALQRDIGVRAGVTTLGATTAWTLARVTGRGRRASTVALASLVGTQLGQTLVTGGVDRPTLAASLGSAAALALVIQTPGVSRFFGCTPLGPVGWTIALGSATSATLLGTLFDRQPEEAD</sequence>
<keyword evidence="3" id="KW-0547">Nucleotide-binding</keyword>
<dbReference type="InterPro" id="IPR004014">
    <property type="entry name" value="ATPase_P-typ_cation-transptr_N"/>
</dbReference>
<dbReference type="GO" id="GO:0016887">
    <property type="term" value="F:ATP hydrolysis activity"/>
    <property type="evidence" value="ECO:0007669"/>
    <property type="project" value="InterPro"/>
</dbReference>
<dbReference type="Gene3D" id="3.40.50.1000">
    <property type="entry name" value="HAD superfamily/HAD-like"/>
    <property type="match status" value="2"/>
</dbReference>
<dbReference type="NCBIfam" id="TIGR01494">
    <property type="entry name" value="ATPase_P-type"/>
    <property type="match status" value="2"/>
</dbReference>
<evidence type="ECO:0000256" key="4">
    <source>
        <dbReference type="ARBA" id="ARBA00022840"/>
    </source>
</evidence>
<dbReference type="EMBL" id="BNAV01000002">
    <property type="protein sequence ID" value="GHF47064.1"/>
    <property type="molecule type" value="Genomic_DNA"/>
</dbReference>
<dbReference type="InterPro" id="IPR044492">
    <property type="entry name" value="P_typ_ATPase_HD_dom"/>
</dbReference>
<name>A0A8H9IQ82_9PSEU</name>
<reference evidence="10" key="1">
    <citation type="journal article" date="2014" name="Int. J. Syst. Evol. Microbiol.">
        <title>Complete genome sequence of Corynebacterium casei LMG S-19264T (=DSM 44701T), isolated from a smear-ripened cheese.</title>
        <authorList>
            <consortium name="US DOE Joint Genome Institute (JGI-PGF)"/>
            <person name="Walter F."/>
            <person name="Albersmeier A."/>
            <person name="Kalinowski J."/>
            <person name="Ruckert C."/>
        </authorList>
    </citation>
    <scope>NUCLEOTIDE SEQUENCE</scope>
    <source>
        <strain evidence="10">CGMCC 4.7679</strain>
    </source>
</reference>
<dbReference type="Pfam" id="PF00689">
    <property type="entry name" value="Cation_ATPase_C"/>
    <property type="match status" value="1"/>
</dbReference>
<dbReference type="InterPro" id="IPR059000">
    <property type="entry name" value="ATPase_P-type_domA"/>
</dbReference>
<evidence type="ECO:0000256" key="3">
    <source>
        <dbReference type="ARBA" id="ARBA00022741"/>
    </source>
</evidence>
<dbReference type="InterPro" id="IPR036163">
    <property type="entry name" value="HMA_dom_sf"/>
</dbReference>